<dbReference type="GO" id="GO:0051213">
    <property type="term" value="F:dioxygenase activity"/>
    <property type="evidence" value="ECO:0007669"/>
    <property type="project" value="UniProtKB-KW"/>
</dbReference>
<dbReference type="SUPFAM" id="SSF51197">
    <property type="entry name" value="Clavaminate synthase-like"/>
    <property type="match status" value="1"/>
</dbReference>
<keyword evidence="3" id="KW-1185">Reference proteome</keyword>
<comment type="cofactor">
    <cofactor evidence="1">
        <name>Fe(2+)</name>
        <dbReference type="ChEBI" id="CHEBI:29033"/>
    </cofactor>
</comment>
<keyword evidence="2" id="KW-0560">Oxidoreductase</keyword>
<name>A0ABR9DJ42_9GAMM</name>
<dbReference type="Pfam" id="PF05721">
    <property type="entry name" value="PhyH"/>
    <property type="match status" value="1"/>
</dbReference>
<dbReference type="RefSeq" id="WP_192395618.1">
    <property type="nucleotide sequence ID" value="NZ_CAJHIU010000003.1"/>
</dbReference>
<dbReference type="PANTHER" id="PTHR20883:SF48">
    <property type="entry name" value="ECTOINE DIOXYGENASE"/>
    <property type="match status" value="1"/>
</dbReference>
<evidence type="ECO:0000313" key="2">
    <source>
        <dbReference type="EMBL" id="MBD9362886.1"/>
    </source>
</evidence>
<comment type="caution">
    <text evidence="2">The sequence shown here is derived from an EMBL/GenBank/DDBJ whole genome shotgun (WGS) entry which is preliminary data.</text>
</comment>
<accession>A0ABR9DJ42</accession>
<evidence type="ECO:0000313" key="3">
    <source>
        <dbReference type="Proteomes" id="UP000641152"/>
    </source>
</evidence>
<protein>
    <submittedName>
        <fullName evidence="2">Phytanoyl-CoA dioxygenase family protein</fullName>
    </submittedName>
</protein>
<keyword evidence="2" id="KW-0223">Dioxygenase</keyword>
<proteinExistence type="predicted"/>
<reference evidence="2 3" key="1">
    <citation type="submission" date="2020-09" db="EMBL/GenBank/DDBJ databases">
        <title>Methylomonas albis sp. nov. and Methylomonas fluvii sp. nov.: Two cold-adapted methanotrophs from the River Elbe and an amended description of Methylovulum psychrotolerans strain Eb1.</title>
        <authorList>
            <person name="Bussmann I.K."/>
            <person name="Klings K.-W."/>
            <person name="Warnstedt J."/>
            <person name="Hoppert M."/>
            <person name="Saborowski A."/>
            <person name="Horn F."/>
            <person name="Liebner S."/>
        </authorList>
    </citation>
    <scope>NUCLEOTIDE SEQUENCE [LARGE SCALE GENOMIC DNA]</scope>
    <source>
        <strain evidence="2 3">EbB</strain>
    </source>
</reference>
<dbReference type="Proteomes" id="UP000641152">
    <property type="component" value="Unassembled WGS sequence"/>
</dbReference>
<dbReference type="Gene3D" id="2.60.120.620">
    <property type="entry name" value="q2cbj1_9rhob like domain"/>
    <property type="match status" value="1"/>
</dbReference>
<dbReference type="PANTHER" id="PTHR20883">
    <property type="entry name" value="PHYTANOYL-COA DIOXYGENASE DOMAIN CONTAINING 1"/>
    <property type="match status" value="1"/>
</dbReference>
<dbReference type="EMBL" id="JACXST010000003">
    <property type="protein sequence ID" value="MBD9362886.1"/>
    <property type="molecule type" value="Genomic_DNA"/>
</dbReference>
<organism evidence="2 3">
    <name type="scientific">Methylomonas fluvii</name>
    <dbReference type="NCBI Taxonomy" id="1854564"/>
    <lineage>
        <taxon>Bacteria</taxon>
        <taxon>Pseudomonadati</taxon>
        <taxon>Pseudomonadota</taxon>
        <taxon>Gammaproteobacteria</taxon>
        <taxon>Methylococcales</taxon>
        <taxon>Methylococcaceae</taxon>
        <taxon>Methylomonas</taxon>
    </lineage>
</organism>
<dbReference type="InterPro" id="IPR008775">
    <property type="entry name" value="Phytyl_CoA_dOase-like"/>
</dbReference>
<gene>
    <name evidence="2" type="ORF">EBB_20760</name>
</gene>
<sequence length="266" mass="30615">MTNNLPDLDTYQTQGYVIARQLFCREAMAELRSMVERIHRQWAAENGALIRDNRLLNMHSLTDSRYFKEQAAERLALFAWITQPAITGWLTGLFGDKLYFHNSQLFFNPLDREQLPYWHRDLQYSTVTDEAQQSEQGKLLALHLRVPLLPECGMAVVPGSHRRWDNHLEREVRFELNGHGKHEDLPGSVLIDLQPGDALLFDAQMLHRGHYQSNSARLAFDICVGNYHPFTAQFLNKAVLPDQAEMAQLANNDWYRRAGQIAEGLG</sequence>
<evidence type="ECO:0000256" key="1">
    <source>
        <dbReference type="ARBA" id="ARBA00001954"/>
    </source>
</evidence>